<dbReference type="STRING" id="445710.ATSB10_33050"/>
<reference evidence="2 3" key="1">
    <citation type="submission" date="2016-02" db="EMBL/GenBank/DDBJ databases">
        <title>Complete genome sequencing and analysis of ATSB10, Dyella thiooxydans isolated from rhizosphere soil of sunflower (Helianthus annuus L.).</title>
        <authorList>
            <person name="Lee Y."/>
            <person name="Hwangbo K."/>
            <person name="Chung H."/>
            <person name="Yoo J."/>
            <person name="Kim K.Y."/>
            <person name="Sa T.M."/>
            <person name="Um Y."/>
            <person name="Madhaiyan M."/>
        </authorList>
    </citation>
    <scope>NUCLEOTIDE SEQUENCE [LARGE SCALE GENOMIC DNA]</scope>
    <source>
        <strain evidence="2 3">ATSB10</strain>
    </source>
</reference>
<proteinExistence type="predicted"/>
<feature type="transmembrane region" description="Helical" evidence="1">
    <location>
        <begin position="12"/>
        <end position="31"/>
    </location>
</feature>
<dbReference type="RefSeq" id="WP_063673752.1">
    <property type="nucleotide sequence ID" value="NZ_CP014841.1"/>
</dbReference>
<dbReference type="EMBL" id="CP014841">
    <property type="protein sequence ID" value="AND70759.1"/>
    <property type="molecule type" value="Genomic_DNA"/>
</dbReference>
<feature type="transmembrane region" description="Helical" evidence="1">
    <location>
        <begin position="146"/>
        <end position="164"/>
    </location>
</feature>
<feature type="transmembrane region" description="Helical" evidence="1">
    <location>
        <begin position="74"/>
        <end position="100"/>
    </location>
</feature>
<dbReference type="OrthoDB" id="5956355at2"/>
<sequence length="207" mass="22850">MKRLSERQYRRQIGVTMTLYVIAMLAVWPLAKAAPGLWEKVALTLVPALPMLYVIGLLAYKIASSDELEQRTHLVALGVATAVTGSLSLVGGLLATSGAIRLDGTVLIWVFPLIMFSYGATHWWVVTRRYGGSMDCDETSSWSLPLYFLLVAALLGVATLFAWWRGHMDGFSLGVMLGTQASFVGFAAWTAWRRWRRRRVAGDVVGP</sequence>
<keyword evidence="1" id="KW-1133">Transmembrane helix</keyword>
<gene>
    <name evidence="2" type="ORF">ATSB10_33050</name>
</gene>
<dbReference type="KEGG" id="dtx:ATSB10_33050"/>
<evidence type="ECO:0000256" key="1">
    <source>
        <dbReference type="SAM" id="Phobius"/>
    </source>
</evidence>
<keyword evidence="1" id="KW-0812">Transmembrane</keyword>
<dbReference type="Proteomes" id="UP000077255">
    <property type="component" value="Chromosome"/>
</dbReference>
<organism evidence="2 3">
    <name type="scientific">Dyella thiooxydans</name>
    <dbReference type="NCBI Taxonomy" id="445710"/>
    <lineage>
        <taxon>Bacteria</taxon>
        <taxon>Pseudomonadati</taxon>
        <taxon>Pseudomonadota</taxon>
        <taxon>Gammaproteobacteria</taxon>
        <taxon>Lysobacterales</taxon>
        <taxon>Rhodanobacteraceae</taxon>
        <taxon>Dyella</taxon>
    </lineage>
</organism>
<accession>A0A161J7Z6</accession>
<dbReference type="AlphaFoldDB" id="A0A161J7Z6"/>
<keyword evidence="1" id="KW-0472">Membrane</keyword>
<protein>
    <submittedName>
        <fullName evidence="2">Uncharacterized protein</fullName>
    </submittedName>
</protein>
<dbReference type="PATRIC" id="fig|445710.3.peg.3306"/>
<evidence type="ECO:0000313" key="2">
    <source>
        <dbReference type="EMBL" id="AND70759.1"/>
    </source>
</evidence>
<keyword evidence="3" id="KW-1185">Reference proteome</keyword>
<feature type="transmembrane region" description="Helical" evidence="1">
    <location>
        <begin position="106"/>
        <end position="125"/>
    </location>
</feature>
<name>A0A161J7Z6_9GAMM</name>
<evidence type="ECO:0000313" key="3">
    <source>
        <dbReference type="Proteomes" id="UP000077255"/>
    </source>
</evidence>
<feature type="transmembrane region" description="Helical" evidence="1">
    <location>
        <begin position="43"/>
        <end position="62"/>
    </location>
</feature>
<feature type="transmembrane region" description="Helical" evidence="1">
    <location>
        <begin position="170"/>
        <end position="192"/>
    </location>
</feature>